<proteinExistence type="predicted"/>
<protein>
    <submittedName>
        <fullName evidence="3">Nuclear transport factor 2 family protein</fullName>
    </submittedName>
</protein>
<dbReference type="Proteomes" id="UP001165342">
    <property type="component" value="Unassembled WGS sequence"/>
</dbReference>
<keyword evidence="1" id="KW-0732">Signal</keyword>
<feature type="signal peptide" evidence="1">
    <location>
        <begin position="1"/>
        <end position="20"/>
    </location>
</feature>
<organism evidence="3 4">
    <name type="scientific">Sphingomonas hankyongi</name>
    <dbReference type="NCBI Taxonomy" id="2908209"/>
    <lineage>
        <taxon>Bacteria</taxon>
        <taxon>Pseudomonadati</taxon>
        <taxon>Pseudomonadota</taxon>
        <taxon>Alphaproteobacteria</taxon>
        <taxon>Sphingomonadales</taxon>
        <taxon>Sphingomonadaceae</taxon>
        <taxon>Sphingomonas</taxon>
    </lineage>
</organism>
<evidence type="ECO:0000313" key="3">
    <source>
        <dbReference type="EMBL" id="MCL6730706.1"/>
    </source>
</evidence>
<name>A0ABT0S4P1_9SPHN</name>
<feature type="chain" id="PRO_5047293101" evidence="1">
    <location>
        <begin position="21"/>
        <end position="146"/>
    </location>
</feature>
<feature type="domain" description="DUF4440" evidence="2">
    <location>
        <begin position="32"/>
        <end position="135"/>
    </location>
</feature>
<reference evidence="3" key="1">
    <citation type="submission" date="2022-05" db="EMBL/GenBank/DDBJ databases">
        <authorList>
            <person name="Jo J.-H."/>
            <person name="Im W.-T."/>
        </authorList>
    </citation>
    <scope>NUCLEOTIDE SEQUENCE</scope>
    <source>
        <strain evidence="3">SE220</strain>
    </source>
</reference>
<evidence type="ECO:0000313" key="4">
    <source>
        <dbReference type="Proteomes" id="UP001165342"/>
    </source>
</evidence>
<dbReference type="Gene3D" id="3.10.450.50">
    <property type="match status" value="1"/>
</dbReference>
<dbReference type="Pfam" id="PF14534">
    <property type="entry name" value="DUF4440"/>
    <property type="match status" value="1"/>
</dbReference>
<gene>
    <name evidence="3" type="ORF">LZ538_11680</name>
</gene>
<sequence>MILFLAAAALAPAAAPSCTAEGAHDPKLLKYICDSEQAWAESVATGDTRAVKRILSEDIVGVDPKGEIYRKPRMVEETAKASNYFNSNKIGDVLVRFYGNMAVAQGSETWKRKNGKQGRWVWTDTWLKRNGSWQIIAAEDLEAPAK</sequence>
<dbReference type="SUPFAM" id="SSF54427">
    <property type="entry name" value="NTF2-like"/>
    <property type="match status" value="1"/>
</dbReference>
<dbReference type="RefSeq" id="WP_249832174.1">
    <property type="nucleotide sequence ID" value="NZ_JAMGBE010000003.1"/>
</dbReference>
<evidence type="ECO:0000259" key="2">
    <source>
        <dbReference type="Pfam" id="PF14534"/>
    </source>
</evidence>
<accession>A0ABT0S4P1</accession>
<evidence type="ECO:0000256" key="1">
    <source>
        <dbReference type="SAM" id="SignalP"/>
    </source>
</evidence>
<dbReference type="InterPro" id="IPR032710">
    <property type="entry name" value="NTF2-like_dom_sf"/>
</dbReference>
<comment type="caution">
    <text evidence="3">The sequence shown here is derived from an EMBL/GenBank/DDBJ whole genome shotgun (WGS) entry which is preliminary data.</text>
</comment>
<dbReference type="InterPro" id="IPR027843">
    <property type="entry name" value="DUF4440"/>
</dbReference>
<keyword evidence="4" id="KW-1185">Reference proteome</keyword>
<dbReference type="EMBL" id="JAMGBE010000003">
    <property type="protein sequence ID" value="MCL6730706.1"/>
    <property type="molecule type" value="Genomic_DNA"/>
</dbReference>